<keyword evidence="3" id="KW-1003">Cell membrane</keyword>
<dbReference type="Gene3D" id="3.40.50.11530">
    <property type="match status" value="1"/>
</dbReference>
<dbReference type="Pfam" id="PF15037">
    <property type="entry name" value="IL17_R_N"/>
    <property type="match status" value="1"/>
</dbReference>
<sequence length="651" mass="73228">MSMPWRSLFLVLVGVFLCAADLKKYDSQDTIACSQGLKRCRVINKNYVVPPRDFGPVEVLAFSVEPALCLKATQMYGACLQIRIQLQILPDDDVSGETPEDSDDEDRAAAITLFYVSAPNLMSCKRIDFIVKSDARKNQEKSEVMVVVYEGVFLGSSVNVTVNRMSHVVHFPQHNSVCPSPHIEECKTPRIFPKFDESRGVVELKAELEELLLMCMKRKGMTSCWPSNWTIPLHAVTHCMCFQAWKKNTENEKSYRSEICPFENHKGIRRNAVKNVSLSVRHTETNEGRPALSWNMSAPCRLEAEVWPCQMAVSLGGGCREVSGFRQNISTGWEENISTVWTTGAFLDIRTTNNLLPCVMFKVDGEMFGPVCERYAHRGRWICLVFVMLLVFVLLAVGVFVVRYKLKECLSNSNPKLQSRGLHGEVLLVHSSGSDSSLSDTVCWFATCLSELGFSVSLDLWNQAAVSAVGPTPWLHSRLQHVQKHGGKTLLLLSHDAVLRARACYESWSGVLNKEDVKASSTSWLWNSDVFSSALSSLFSAHLKGGAAEHFALVQLESEAFDMPELFQGLRLYQLPSESQRLLADLHTGHTGSVGARLKRFLWTWRASATLKKRLRNCEKERRSRTESTLTQVDSLSMEKEMEEETLPLRI</sequence>
<dbReference type="Pfam" id="PF08357">
    <property type="entry name" value="SEFIR"/>
    <property type="match status" value="1"/>
</dbReference>
<dbReference type="EMBL" id="VFJC01000021">
    <property type="protein sequence ID" value="KAB5536781.1"/>
    <property type="molecule type" value="Genomic_DNA"/>
</dbReference>
<evidence type="ECO:0000256" key="2">
    <source>
        <dbReference type="ARBA" id="ARBA00004479"/>
    </source>
</evidence>
<comment type="caution">
    <text evidence="15">The sequence shown here is derived from an EMBL/GenBank/DDBJ whole genome shotgun (WGS) entry which is preliminary data.</text>
</comment>
<evidence type="ECO:0000256" key="13">
    <source>
        <dbReference type="SAM" id="SignalP"/>
    </source>
</evidence>
<keyword evidence="5 13" id="KW-0732">Signal</keyword>
<evidence type="ECO:0000256" key="8">
    <source>
        <dbReference type="ARBA" id="ARBA00023170"/>
    </source>
</evidence>
<dbReference type="Proteomes" id="UP000327468">
    <property type="component" value="Chromosome 20"/>
</dbReference>
<keyword evidence="4 12" id="KW-0812">Transmembrane</keyword>
<accession>A0A5N5L3L0</accession>
<evidence type="ECO:0000313" key="16">
    <source>
        <dbReference type="Proteomes" id="UP000327468"/>
    </source>
</evidence>
<feature type="region of interest" description="Disordered" evidence="11">
    <location>
        <begin position="620"/>
        <end position="651"/>
    </location>
</feature>
<evidence type="ECO:0000256" key="11">
    <source>
        <dbReference type="SAM" id="MobiDB-lite"/>
    </source>
</evidence>
<dbReference type="PANTHER" id="PTHR15583:SF12">
    <property type="entry name" value="INTERLEUKIN-17 RECEPTOR C"/>
    <property type="match status" value="1"/>
</dbReference>
<dbReference type="PROSITE" id="PS51534">
    <property type="entry name" value="SEFIR"/>
    <property type="match status" value="1"/>
</dbReference>
<keyword evidence="7 12" id="KW-0472">Membrane</keyword>
<evidence type="ECO:0000259" key="14">
    <source>
        <dbReference type="PROSITE" id="PS51534"/>
    </source>
</evidence>
<dbReference type="InterPro" id="IPR013568">
    <property type="entry name" value="SEFIR_dom"/>
</dbReference>
<keyword evidence="6 12" id="KW-1133">Transmembrane helix</keyword>
<reference evidence="15 16" key="1">
    <citation type="submission" date="2019-06" db="EMBL/GenBank/DDBJ databases">
        <title>A chromosome-scale genome assembly of the striped catfish, Pangasianodon hypophthalmus.</title>
        <authorList>
            <person name="Wen M."/>
            <person name="Zahm M."/>
            <person name="Roques C."/>
            <person name="Cabau C."/>
            <person name="Klopp C."/>
            <person name="Donnadieu C."/>
            <person name="Jouanno E."/>
            <person name="Avarre J.-C."/>
            <person name="Campet M."/>
            <person name="Ha T.T.T."/>
            <person name="Dugue R."/>
            <person name="Lampietro C."/>
            <person name="Louis A."/>
            <person name="Herpin A."/>
            <person name="Echchiki A."/>
            <person name="Berthelot C."/>
            <person name="Parey E."/>
            <person name="Roest-Crollius H."/>
            <person name="Braasch I."/>
            <person name="Postlethwait J."/>
            <person name="Bobe J."/>
            <person name="Montfort J."/>
            <person name="Bouchez O."/>
            <person name="Begum T."/>
            <person name="Schartl M."/>
            <person name="Guiguen Y."/>
        </authorList>
    </citation>
    <scope>NUCLEOTIDE SEQUENCE [LARGE SCALE GENOMIC DNA]</scope>
    <source>
        <strain evidence="15 16">Indonesia</strain>
        <tissue evidence="15">Blood</tissue>
    </source>
</reference>
<gene>
    <name evidence="15" type="ORF">PHYPO_G00111290</name>
</gene>
<feature type="chain" id="PRO_5024413826" description="SEFIR domain-containing protein" evidence="13">
    <location>
        <begin position="21"/>
        <end position="651"/>
    </location>
</feature>
<evidence type="ECO:0000256" key="6">
    <source>
        <dbReference type="ARBA" id="ARBA00022989"/>
    </source>
</evidence>
<evidence type="ECO:0000256" key="12">
    <source>
        <dbReference type="SAM" id="Phobius"/>
    </source>
</evidence>
<keyword evidence="10" id="KW-0395">Inflammatory response</keyword>
<keyword evidence="16" id="KW-1185">Reference proteome</keyword>
<evidence type="ECO:0000256" key="5">
    <source>
        <dbReference type="ARBA" id="ARBA00022729"/>
    </source>
</evidence>
<evidence type="ECO:0000256" key="9">
    <source>
        <dbReference type="ARBA" id="ARBA00023180"/>
    </source>
</evidence>
<dbReference type="InterPro" id="IPR039465">
    <property type="entry name" value="IL-17_rcpt-like"/>
</dbReference>
<organism evidence="15 16">
    <name type="scientific">Pangasianodon hypophthalmus</name>
    <name type="common">Striped catfish</name>
    <name type="synonym">Helicophagus hypophthalmus</name>
    <dbReference type="NCBI Taxonomy" id="310915"/>
    <lineage>
        <taxon>Eukaryota</taxon>
        <taxon>Metazoa</taxon>
        <taxon>Chordata</taxon>
        <taxon>Craniata</taxon>
        <taxon>Vertebrata</taxon>
        <taxon>Euteleostomi</taxon>
        <taxon>Actinopterygii</taxon>
        <taxon>Neopterygii</taxon>
        <taxon>Teleostei</taxon>
        <taxon>Ostariophysi</taxon>
        <taxon>Siluriformes</taxon>
        <taxon>Pangasiidae</taxon>
        <taxon>Pangasianodon</taxon>
    </lineage>
</organism>
<keyword evidence="9" id="KW-0325">Glycoprotein</keyword>
<feature type="transmembrane region" description="Helical" evidence="12">
    <location>
        <begin position="379"/>
        <end position="402"/>
    </location>
</feature>
<dbReference type="InterPro" id="IPR027841">
    <property type="entry name" value="IL-17_rcpt_C/E_N"/>
</dbReference>
<proteinExistence type="predicted"/>
<keyword evidence="8" id="KW-0675">Receptor</keyword>
<evidence type="ECO:0000256" key="4">
    <source>
        <dbReference type="ARBA" id="ARBA00022692"/>
    </source>
</evidence>
<feature type="signal peptide" evidence="13">
    <location>
        <begin position="1"/>
        <end position="20"/>
    </location>
</feature>
<evidence type="ECO:0000256" key="7">
    <source>
        <dbReference type="ARBA" id="ARBA00023136"/>
    </source>
</evidence>
<evidence type="ECO:0000313" key="15">
    <source>
        <dbReference type="EMBL" id="KAB5536781.1"/>
    </source>
</evidence>
<evidence type="ECO:0000256" key="3">
    <source>
        <dbReference type="ARBA" id="ARBA00022475"/>
    </source>
</evidence>
<evidence type="ECO:0000256" key="1">
    <source>
        <dbReference type="ARBA" id="ARBA00004162"/>
    </source>
</evidence>
<feature type="compositionally biased region" description="Acidic residues" evidence="11">
    <location>
        <begin position="641"/>
        <end position="651"/>
    </location>
</feature>
<dbReference type="GO" id="GO:0030368">
    <property type="term" value="F:interleukin-17 receptor activity"/>
    <property type="evidence" value="ECO:0007669"/>
    <property type="project" value="InterPro"/>
</dbReference>
<evidence type="ECO:0000256" key="10">
    <source>
        <dbReference type="ARBA" id="ARBA00023198"/>
    </source>
</evidence>
<dbReference type="GO" id="GO:0005886">
    <property type="term" value="C:plasma membrane"/>
    <property type="evidence" value="ECO:0007669"/>
    <property type="project" value="UniProtKB-SubCell"/>
</dbReference>
<dbReference type="AlphaFoldDB" id="A0A5N5L3L0"/>
<feature type="domain" description="SEFIR" evidence="14">
    <location>
        <begin position="423"/>
        <end position="584"/>
    </location>
</feature>
<dbReference type="GO" id="GO:0006954">
    <property type="term" value="P:inflammatory response"/>
    <property type="evidence" value="ECO:0007669"/>
    <property type="project" value="UniProtKB-KW"/>
</dbReference>
<protein>
    <recommendedName>
        <fullName evidence="14">SEFIR domain-containing protein</fullName>
    </recommendedName>
</protein>
<comment type="subcellular location">
    <subcellularLocation>
        <location evidence="1">Cell membrane</location>
        <topology evidence="1">Single-pass membrane protein</topology>
    </subcellularLocation>
    <subcellularLocation>
        <location evidence="2">Membrane</location>
        <topology evidence="2">Single-pass type I membrane protein</topology>
    </subcellularLocation>
</comment>
<dbReference type="PANTHER" id="PTHR15583">
    <property type="entry name" value="INTERLEUKIN-17 RECEPTOR"/>
    <property type="match status" value="1"/>
</dbReference>
<name>A0A5N5L3L0_PANHP</name>